<dbReference type="EnsemblMetazoa" id="XM_029488517.1">
    <property type="protein sequence ID" value="XP_029344377.1"/>
    <property type="gene ID" value="LOC107883999"/>
</dbReference>
<keyword evidence="1 2" id="KW-1015">Disulfide bond</keyword>
<evidence type="ECO:0000313" key="8">
    <source>
        <dbReference type="Proteomes" id="UP000007819"/>
    </source>
</evidence>
<organism evidence="7 8">
    <name type="scientific">Acyrthosiphon pisum</name>
    <name type="common">Pea aphid</name>
    <dbReference type="NCBI Taxonomy" id="7029"/>
    <lineage>
        <taxon>Eukaryota</taxon>
        <taxon>Metazoa</taxon>
        <taxon>Ecdysozoa</taxon>
        <taxon>Arthropoda</taxon>
        <taxon>Hexapoda</taxon>
        <taxon>Insecta</taxon>
        <taxon>Pterygota</taxon>
        <taxon>Neoptera</taxon>
        <taxon>Paraneoptera</taxon>
        <taxon>Hemiptera</taxon>
        <taxon>Sternorrhyncha</taxon>
        <taxon>Aphidomorpha</taxon>
        <taxon>Aphidoidea</taxon>
        <taxon>Aphididae</taxon>
        <taxon>Macrosiphini</taxon>
        <taxon>Acyrthosiphon</taxon>
    </lineage>
</organism>
<dbReference type="PROSITE" id="PS50923">
    <property type="entry name" value="SUSHI"/>
    <property type="match status" value="1"/>
</dbReference>
<name>A0A8R2NNL6_ACYPI</name>
<dbReference type="Pfam" id="PF00629">
    <property type="entry name" value="MAM"/>
    <property type="match status" value="1"/>
</dbReference>
<dbReference type="Gene3D" id="2.10.70.10">
    <property type="entry name" value="Complement Module, domain 1"/>
    <property type="match status" value="1"/>
</dbReference>
<dbReference type="InterPro" id="IPR000436">
    <property type="entry name" value="Sushi_SCR_CCP_dom"/>
</dbReference>
<keyword evidence="8" id="KW-1185">Reference proteome</keyword>
<dbReference type="InterPro" id="IPR013320">
    <property type="entry name" value="ConA-like_dom_sf"/>
</dbReference>
<feature type="disulfide bond" evidence="2">
    <location>
        <begin position="79"/>
        <end position="106"/>
    </location>
</feature>
<dbReference type="Proteomes" id="UP000007819">
    <property type="component" value="Chromosome A1"/>
</dbReference>
<evidence type="ECO:0000259" key="4">
    <source>
        <dbReference type="PROSITE" id="PS50060"/>
    </source>
</evidence>
<evidence type="ECO:0000259" key="5">
    <source>
        <dbReference type="PROSITE" id="PS50923"/>
    </source>
</evidence>
<dbReference type="SUPFAM" id="SSF57535">
    <property type="entry name" value="Complement control module/SCR domain"/>
    <property type="match status" value="1"/>
</dbReference>
<feature type="transmembrane region" description="Helical" evidence="3">
    <location>
        <begin position="478"/>
        <end position="499"/>
    </location>
</feature>
<dbReference type="Gene3D" id="2.60.120.200">
    <property type="match status" value="1"/>
</dbReference>
<dbReference type="SMART" id="SM00137">
    <property type="entry name" value="MAM"/>
    <property type="match status" value="1"/>
</dbReference>
<dbReference type="SUPFAM" id="SSF90188">
    <property type="entry name" value="Somatomedin B domain"/>
    <property type="match status" value="1"/>
</dbReference>
<keyword evidence="3" id="KW-0472">Membrane</keyword>
<keyword evidence="2" id="KW-0768">Sushi</keyword>
<dbReference type="KEGG" id="api:107883999"/>
<evidence type="ECO:0000256" key="2">
    <source>
        <dbReference type="PROSITE-ProRule" id="PRU00302"/>
    </source>
</evidence>
<feature type="domain" description="Sushi" evidence="5">
    <location>
        <begin position="52"/>
        <end position="108"/>
    </location>
</feature>
<reference evidence="8" key="1">
    <citation type="submission" date="2010-06" db="EMBL/GenBank/DDBJ databases">
        <authorList>
            <person name="Jiang H."/>
            <person name="Abraham K."/>
            <person name="Ali S."/>
            <person name="Alsbrooks S.L."/>
            <person name="Anim B.N."/>
            <person name="Anosike U.S."/>
            <person name="Attaway T."/>
            <person name="Bandaranaike D.P."/>
            <person name="Battles P.K."/>
            <person name="Bell S.N."/>
            <person name="Bell A.V."/>
            <person name="Beltran B."/>
            <person name="Bickham C."/>
            <person name="Bustamante Y."/>
            <person name="Caleb T."/>
            <person name="Canada A."/>
            <person name="Cardenas V."/>
            <person name="Carter K."/>
            <person name="Chacko J."/>
            <person name="Chandrabose M.N."/>
            <person name="Chavez D."/>
            <person name="Chavez A."/>
            <person name="Chen L."/>
            <person name="Chu H.-S."/>
            <person name="Claassen K.J."/>
            <person name="Cockrell R."/>
            <person name="Collins M."/>
            <person name="Cooper J.A."/>
            <person name="Cree A."/>
            <person name="Curry S.M."/>
            <person name="Da Y."/>
            <person name="Dao M.D."/>
            <person name="Das B."/>
            <person name="Davila M.-L."/>
            <person name="Davy-Carroll L."/>
            <person name="Denson S."/>
            <person name="Dinh H."/>
            <person name="Ebong V.E."/>
            <person name="Edwards J.R."/>
            <person name="Egan A."/>
            <person name="El-Daye J."/>
            <person name="Escobedo L."/>
            <person name="Fernandez S."/>
            <person name="Fernando P.R."/>
            <person name="Flagg N."/>
            <person name="Forbes L.D."/>
            <person name="Fowler R.G."/>
            <person name="Fu Q."/>
            <person name="Gabisi R.A."/>
            <person name="Ganer J."/>
            <person name="Garbino Pronczuk A."/>
            <person name="Garcia R.M."/>
            <person name="Garner T."/>
            <person name="Garrett T.E."/>
            <person name="Gonzalez D.A."/>
            <person name="Hamid H."/>
            <person name="Hawkins E.S."/>
            <person name="Hirani K."/>
            <person name="Hogues M.E."/>
            <person name="Hollins B."/>
            <person name="Hsiao C.-H."/>
            <person name="Jabil R."/>
            <person name="James M.L."/>
            <person name="Jhangiani S.N."/>
            <person name="Johnson B."/>
            <person name="Johnson Q."/>
            <person name="Joshi V."/>
            <person name="Kalu J.B."/>
            <person name="Kam C."/>
            <person name="Kashfia A."/>
            <person name="Keebler J."/>
            <person name="Kisamo H."/>
            <person name="Kovar C.L."/>
            <person name="Lago L.A."/>
            <person name="Lai C.-Y."/>
            <person name="Laidlaw J."/>
            <person name="Lara F."/>
            <person name="Le T.-K."/>
            <person name="Lee S.L."/>
            <person name="Legall F.H."/>
            <person name="Lemon S.J."/>
            <person name="Lewis L.R."/>
            <person name="Li B."/>
            <person name="Liu Y."/>
            <person name="Liu Y.-S."/>
            <person name="Lopez J."/>
            <person name="Lozado R.J."/>
            <person name="Lu J."/>
            <person name="Madu R.C."/>
            <person name="Maheshwari M."/>
            <person name="Maheshwari R."/>
            <person name="Malloy K."/>
            <person name="Martinez E."/>
            <person name="Mathew T."/>
            <person name="Mercado I.C."/>
            <person name="Mercado C."/>
            <person name="Meyer B."/>
            <person name="Montgomery K."/>
            <person name="Morgan M.B."/>
            <person name="Munidasa M."/>
            <person name="Nazareth L.V."/>
            <person name="Nelson J."/>
            <person name="Ng B.M."/>
            <person name="Nguyen N.B."/>
            <person name="Nguyen P.Q."/>
            <person name="Nguyen T."/>
            <person name="Obregon M."/>
            <person name="Okwuonu G.O."/>
            <person name="Onwere C.G."/>
            <person name="Orozco G."/>
            <person name="Parra A."/>
            <person name="Patel S."/>
            <person name="Patil S."/>
            <person name="Perez A."/>
            <person name="Perez Y."/>
            <person name="Pham C."/>
            <person name="Primus E.L."/>
            <person name="Pu L.-L."/>
            <person name="Puazo M."/>
            <person name="Qin X."/>
            <person name="Quiroz J.B."/>
            <person name="Reese J."/>
            <person name="Richards S."/>
            <person name="Rives C.M."/>
            <person name="Robberts R."/>
            <person name="Ruiz S.J."/>
            <person name="Ruiz M.J."/>
            <person name="Santibanez J."/>
            <person name="Schneider B.W."/>
            <person name="Sisson I."/>
            <person name="Smith M."/>
            <person name="Sodergren E."/>
            <person name="Song X.-Z."/>
            <person name="Song B.B."/>
            <person name="Summersgill H."/>
            <person name="Thelus R."/>
            <person name="Thornton R.D."/>
            <person name="Trejos Z.Y."/>
            <person name="Usmani K."/>
            <person name="Vattathil S."/>
            <person name="Villasana D."/>
            <person name="Walker D.L."/>
            <person name="Wang S."/>
            <person name="Wang K."/>
            <person name="White C.S."/>
            <person name="Williams A.C."/>
            <person name="Williamson J."/>
            <person name="Wilson K."/>
            <person name="Woghiren I.O."/>
            <person name="Woodworth J.R."/>
            <person name="Worley K.C."/>
            <person name="Wright R.A."/>
            <person name="Wu W."/>
            <person name="Young L."/>
            <person name="Zhang L."/>
            <person name="Zhang J."/>
            <person name="Zhu Y."/>
            <person name="Muzny D.M."/>
            <person name="Weinstock G."/>
            <person name="Gibbs R.A."/>
        </authorList>
    </citation>
    <scope>NUCLEOTIDE SEQUENCE [LARGE SCALE GENOMIC DNA]</scope>
    <source>
        <strain evidence="8">LSR1</strain>
    </source>
</reference>
<reference evidence="7" key="2">
    <citation type="submission" date="2022-06" db="UniProtKB">
        <authorList>
            <consortium name="EnsemblMetazoa"/>
        </authorList>
    </citation>
    <scope>IDENTIFICATION</scope>
</reference>
<sequence>MFKHVSTLVHYTKLYFKDHRFSEYRITYRYSVWGFFVVVFLVFECESSLHKHRCQQLRPINGQVRLLLVRGVTMAKITCFQQYVLVNGNETMTCVGGKWDSEFPICAKYDPIHIPCDFESPEERFCGWRNYMHNEVEWLADKISVLSNSNRSHVTPGSSQYFTNYYISLDTRDYGSTTIGQLLSPLLLPVVTKQRCLKFSYKVIPSDSRSRPTLKVILGGIPHWQTHGGEGRAIIGLYRFNVPNKIVIEGSSCKAAIDNLIITEDNSCTQRPYNEELDSCHDNCGKISDGVGCSCDWSCHNNNNCCPDIQIKCSYIKPIDDISRLYLSTSTTTTPTMTMTSEKNKTLNVTIPKNRDNNTITIGKLTLVFNSRVLMHGTSFNSTEISPTLKPTSKGLITRRSPNIVDHLNKNISNFSDKNLTDIIHPNFENSVIPLQHNQTLKTNSFSLNNYSGVPAIATESTNLLKNLKLNKITGLSYVYDAIYIIGYLVAIGVILFIIKHSFYFIKSLIKNQADAKDQTFVETNNEGSRNIELISNL</sequence>
<comment type="caution">
    <text evidence="2">Lacks conserved residue(s) required for the propagation of feature annotation.</text>
</comment>
<dbReference type="AlphaFoldDB" id="A0A8R2NNL6"/>
<evidence type="ECO:0000313" key="7">
    <source>
        <dbReference type="EnsemblMetazoa" id="XP_029344377.1"/>
    </source>
</evidence>
<dbReference type="SUPFAM" id="SSF49899">
    <property type="entry name" value="Concanavalin A-like lectins/glucanases"/>
    <property type="match status" value="1"/>
</dbReference>
<dbReference type="SMART" id="SM00032">
    <property type="entry name" value="CCP"/>
    <property type="match status" value="1"/>
</dbReference>
<accession>A0A8R2NNL6</accession>
<dbReference type="GeneID" id="107883999"/>
<feature type="domain" description="SMB" evidence="6">
    <location>
        <begin position="276"/>
        <end position="319"/>
    </location>
</feature>
<dbReference type="InterPro" id="IPR000998">
    <property type="entry name" value="MAM_dom"/>
</dbReference>
<dbReference type="PROSITE" id="PS50958">
    <property type="entry name" value="SMB_2"/>
    <property type="match status" value="1"/>
</dbReference>
<dbReference type="PROSITE" id="PS50060">
    <property type="entry name" value="MAM_2"/>
    <property type="match status" value="1"/>
</dbReference>
<dbReference type="InterPro" id="IPR035976">
    <property type="entry name" value="Sushi/SCR/CCP_sf"/>
</dbReference>
<dbReference type="GO" id="GO:0016020">
    <property type="term" value="C:membrane"/>
    <property type="evidence" value="ECO:0007669"/>
    <property type="project" value="InterPro"/>
</dbReference>
<dbReference type="InterPro" id="IPR001212">
    <property type="entry name" value="Somatomedin_B_dom"/>
</dbReference>
<dbReference type="RefSeq" id="XP_029344377.1">
    <property type="nucleotide sequence ID" value="XM_029488517.1"/>
</dbReference>
<dbReference type="OrthoDB" id="6107927at2759"/>
<evidence type="ECO:0000256" key="1">
    <source>
        <dbReference type="ARBA" id="ARBA00023157"/>
    </source>
</evidence>
<dbReference type="InterPro" id="IPR036024">
    <property type="entry name" value="Somatomedin_B-like_dom_sf"/>
</dbReference>
<proteinExistence type="predicted"/>
<protein>
    <submittedName>
        <fullName evidence="7">Uncharacterized protein</fullName>
    </submittedName>
</protein>
<keyword evidence="3" id="KW-1133">Transmembrane helix</keyword>
<evidence type="ECO:0000256" key="3">
    <source>
        <dbReference type="SAM" id="Phobius"/>
    </source>
</evidence>
<feature type="transmembrane region" description="Helical" evidence="3">
    <location>
        <begin position="26"/>
        <end position="43"/>
    </location>
</feature>
<evidence type="ECO:0000259" key="6">
    <source>
        <dbReference type="PROSITE" id="PS50958"/>
    </source>
</evidence>
<keyword evidence="3" id="KW-0812">Transmembrane</keyword>
<feature type="domain" description="MAM" evidence="4">
    <location>
        <begin position="114"/>
        <end position="216"/>
    </location>
</feature>